<dbReference type="EMBL" id="JAHHHD010000006">
    <property type="protein sequence ID" value="MBW4658654.1"/>
    <property type="molecule type" value="Genomic_DNA"/>
</dbReference>
<keyword evidence="1" id="KW-0472">Membrane</keyword>
<comment type="caution">
    <text evidence="2">The sequence shown here is derived from an EMBL/GenBank/DDBJ whole genome shotgun (WGS) entry which is preliminary data.</text>
</comment>
<accession>A0A951UMF9</accession>
<gene>
    <name evidence="2" type="ORF">KME15_08270</name>
</gene>
<proteinExistence type="predicted"/>
<feature type="transmembrane region" description="Helical" evidence="1">
    <location>
        <begin position="79"/>
        <end position="102"/>
    </location>
</feature>
<name>A0A951UMF9_9CYAN</name>
<sequence length="138" mass="15251">MSSFFSDCLKILRETFKKPFDTTLLVRSNSSNKINVYVAKKVGKQNSQDSQNPEEELLPPQNEIVKVRNSVSIGPIFKLAFLSALALTIVSLLIVTAIAIFSSNRELSEYQKQLFETCSTTWKMGFGAILGLIGGKAT</sequence>
<evidence type="ECO:0000256" key="1">
    <source>
        <dbReference type="SAM" id="Phobius"/>
    </source>
</evidence>
<reference evidence="2" key="1">
    <citation type="submission" date="2021-05" db="EMBL/GenBank/DDBJ databases">
        <authorList>
            <person name="Pietrasiak N."/>
            <person name="Ward R."/>
            <person name="Stajich J.E."/>
            <person name="Kurbessoian T."/>
        </authorList>
    </citation>
    <scope>NUCLEOTIDE SEQUENCE</scope>
    <source>
        <strain evidence="2">UHER 2000/2452</strain>
    </source>
</reference>
<organism evidence="2 3">
    <name type="scientific">Drouetiella hepatica Uher 2000/2452</name>
    <dbReference type="NCBI Taxonomy" id="904376"/>
    <lineage>
        <taxon>Bacteria</taxon>
        <taxon>Bacillati</taxon>
        <taxon>Cyanobacteriota</taxon>
        <taxon>Cyanophyceae</taxon>
        <taxon>Oculatellales</taxon>
        <taxon>Oculatellaceae</taxon>
        <taxon>Drouetiella</taxon>
    </lineage>
</organism>
<keyword evidence="1" id="KW-0812">Transmembrane</keyword>
<keyword evidence="1" id="KW-1133">Transmembrane helix</keyword>
<dbReference type="AlphaFoldDB" id="A0A951UMF9"/>
<evidence type="ECO:0000313" key="3">
    <source>
        <dbReference type="Proteomes" id="UP000757435"/>
    </source>
</evidence>
<reference evidence="2" key="2">
    <citation type="journal article" date="2022" name="Microbiol. Resour. Announc.">
        <title>Metagenome Sequencing to Explore Phylogenomics of Terrestrial Cyanobacteria.</title>
        <authorList>
            <person name="Ward R.D."/>
            <person name="Stajich J.E."/>
            <person name="Johansen J.R."/>
            <person name="Huntemann M."/>
            <person name="Clum A."/>
            <person name="Foster B."/>
            <person name="Foster B."/>
            <person name="Roux S."/>
            <person name="Palaniappan K."/>
            <person name="Varghese N."/>
            <person name="Mukherjee S."/>
            <person name="Reddy T.B.K."/>
            <person name="Daum C."/>
            <person name="Copeland A."/>
            <person name="Chen I.A."/>
            <person name="Ivanova N.N."/>
            <person name="Kyrpides N.C."/>
            <person name="Shapiro N."/>
            <person name="Eloe-Fadrosh E.A."/>
            <person name="Pietrasiak N."/>
        </authorList>
    </citation>
    <scope>NUCLEOTIDE SEQUENCE</scope>
    <source>
        <strain evidence="2">UHER 2000/2452</strain>
    </source>
</reference>
<dbReference type="Proteomes" id="UP000757435">
    <property type="component" value="Unassembled WGS sequence"/>
</dbReference>
<evidence type="ECO:0000313" key="2">
    <source>
        <dbReference type="EMBL" id="MBW4658654.1"/>
    </source>
</evidence>
<protein>
    <submittedName>
        <fullName evidence="2">Uncharacterized protein</fullName>
    </submittedName>
</protein>